<reference evidence="2 3" key="1">
    <citation type="submission" date="2024-02" db="EMBL/GenBank/DDBJ databases">
        <title>Rhodopirellula caenicola NBRC 110016.</title>
        <authorList>
            <person name="Ichikawa N."/>
            <person name="Katano-Makiyama Y."/>
            <person name="Hidaka K."/>
        </authorList>
    </citation>
    <scope>NUCLEOTIDE SEQUENCE [LARGE SCALE GENOMIC DNA]</scope>
    <source>
        <strain evidence="2 3">NBRC 110016</strain>
    </source>
</reference>
<feature type="region of interest" description="Disordered" evidence="1">
    <location>
        <begin position="69"/>
        <end position="91"/>
    </location>
</feature>
<proteinExistence type="predicted"/>
<evidence type="ECO:0000256" key="1">
    <source>
        <dbReference type="SAM" id="MobiDB-lite"/>
    </source>
</evidence>
<gene>
    <name evidence="2" type="ORF">Rcae01_06564</name>
</gene>
<accession>A0ABP9W0Z6</accession>
<name>A0ABP9W0Z6_9BACT</name>
<dbReference type="EMBL" id="BAABRO010000033">
    <property type="protein sequence ID" value="GAA5511051.1"/>
    <property type="molecule type" value="Genomic_DNA"/>
</dbReference>
<protein>
    <submittedName>
        <fullName evidence="2">Uncharacterized protein</fullName>
    </submittedName>
</protein>
<evidence type="ECO:0000313" key="3">
    <source>
        <dbReference type="Proteomes" id="UP001416858"/>
    </source>
</evidence>
<evidence type="ECO:0000313" key="2">
    <source>
        <dbReference type="EMBL" id="GAA5511051.1"/>
    </source>
</evidence>
<organism evidence="2 3">
    <name type="scientific">Novipirellula caenicola</name>
    <dbReference type="NCBI Taxonomy" id="1536901"/>
    <lineage>
        <taxon>Bacteria</taxon>
        <taxon>Pseudomonadati</taxon>
        <taxon>Planctomycetota</taxon>
        <taxon>Planctomycetia</taxon>
        <taxon>Pirellulales</taxon>
        <taxon>Pirellulaceae</taxon>
        <taxon>Novipirellula</taxon>
    </lineage>
</organism>
<dbReference type="Proteomes" id="UP001416858">
    <property type="component" value="Unassembled WGS sequence"/>
</dbReference>
<comment type="caution">
    <text evidence="2">The sequence shown here is derived from an EMBL/GenBank/DDBJ whole genome shotgun (WGS) entry which is preliminary data.</text>
</comment>
<sequence>MDFLVRQWWIRRTRKSIVRLKQQAVNDFRYAEPPVAELVKSFVPPLPSIRAPSSNPTQRKPQRIVDYVSRGPSGTGSCIGPGRSRVAAQETDESLDDFRYAEPPVAELVKSFVPPLPSFRATSSNPTQRKPQRIVDYLSRGPSGTGLCVGPGR</sequence>
<keyword evidence="3" id="KW-1185">Reference proteome</keyword>